<evidence type="ECO:0000256" key="1">
    <source>
        <dbReference type="ARBA" id="ARBA00004123"/>
    </source>
</evidence>
<dbReference type="GO" id="GO:0046983">
    <property type="term" value="F:protein dimerization activity"/>
    <property type="evidence" value="ECO:0007669"/>
    <property type="project" value="InterPro"/>
</dbReference>
<keyword evidence="2" id="KW-0479">Metal-binding</keyword>
<dbReference type="InterPro" id="IPR012337">
    <property type="entry name" value="RNaseH-like_sf"/>
</dbReference>
<comment type="caution">
    <text evidence="9">The sequence shown here is derived from an EMBL/GenBank/DDBJ whole genome shotgun (WGS) entry which is preliminary data.</text>
</comment>
<evidence type="ECO:0000313" key="10">
    <source>
        <dbReference type="Proteomes" id="UP001443914"/>
    </source>
</evidence>
<dbReference type="PANTHER" id="PTHR32166">
    <property type="entry name" value="OSJNBA0013A04.12 PROTEIN"/>
    <property type="match status" value="1"/>
</dbReference>
<reference evidence="9" key="1">
    <citation type="submission" date="2024-03" db="EMBL/GenBank/DDBJ databases">
        <title>WGS assembly of Saponaria officinalis var. Norfolk2.</title>
        <authorList>
            <person name="Jenkins J."/>
            <person name="Shu S."/>
            <person name="Grimwood J."/>
            <person name="Barry K."/>
            <person name="Goodstein D."/>
            <person name="Schmutz J."/>
            <person name="Leebens-Mack J."/>
            <person name="Osbourn A."/>
        </authorList>
    </citation>
    <scope>NUCLEOTIDE SEQUENCE [LARGE SCALE GENOMIC DNA]</scope>
    <source>
        <strain evidence="9">JIC</strain>
    </source>
</reference>
<evidence type="ECO:0000256" key="3">
    <source>
        <dbReference type="ARBA" id="ARBA00022771"/>
    </source>
</evidence>
<evidence type="ECO:0000256" key="5">
    <source>
        <dbReference type="ARBA" id="ARBA00023125"/>
    </source>
</evidence>
<organism evidence="9 10">
    <name type="scientific">Saponaria officinalis</name>
    <name type="common">Common soapwort</name>
    <name type="synonym">Lychnis saponaria</name>
    <dbReference type="NCBI Taxonomy" id="3572"/>
    <lineage>
        <taxon>Eukaryota</taxon>
        <taxon>Viridiplantae</taxon>
        <taxon>Streptophyta</taxon>
        <taxon>Embryophyta</taxon>
        <taxon>Tracheophyta</taxon>
        <taxon>Spermatophyta</taxon>
        <taxon>Magnoliopsida</taxon>
        <taxon>eudicotyledons</taxon>
        <taxon>Gunneridae</taxon>
        <taxon>Pentapetalae</taxon>
        <taxon>Caryophyllales</taxon>
        <taxon>Caryophyllaceae</taxon>
        <taxon>Caryophylleae</taxon>
        <taxon>Saponaria</taxon>
    </lineage>
</organism>
<dbReference type="Pfam" id="PF05699">
    <property type="entry name" value="Dimer_Tnp_hAT"/>
    <property type="match status" value="1"/>
</dbReference>
<feature type="domain" description="BED-type" evidence="8">
    <location>
        <begin position="19"/>
        <end position="79"/>
    </location>
</feature>
<dbReference type="Proteomes" id="UP001443914">
    <property type="component" value="Unassembled WGS sequence"/>
</dbReference>
<dbReference type="GO" id="GO:0003677">
    <property type="term" value="F:DNA binding"/>
    <property type="evidence" value="ECO:0007669"/>
    <property type="project" value="UniProtKB-KW"/>
</dbReference>
<dbReference type="InterPro" id="IPR003656">
    <property type="entry name" value="Znf_BED"/>
</dbReference>
<dbReference type="SUPFAM" id="SSF53098">
    <property type="entry name" value="Ribonuclease H-like"/>
    <property type="match status" value="1"/>
</dbReference>
<gene>
    <name evidence="9" type="ORF">RND81_10G002000</name>
</gene>
<sequence length="525" mass="60901">MSSSVQPKGKAVLKGPIDYEKTPLWKHVEVIRDSEDGGGNRHWRCNYCGEVYKNSYSRVRAHLLYVDILRQLKLEEEMAELKKSDYVTLPEGSDLVQPKRKRGNQSLIAKAFNLRERDELDKECARMFYSAAIPFNLARNPYFKRFCYKLSTFSVAANFIAEIFIQAIEDVGAHYVVQVVTDNGSNFKSAGNLIELKYPSIFWTPCVVHCVNLAFKSICEPPQKSDHYDQCKWLTSLCEDMNEVQKFVSNHDLVKGLFNKYSTHQLLHVADTRFASHYVVAERLTLVKSALDKMVIDPEWNILFKSKTNPIDVKARKIMMLILDDSWWEKVEYFLEFMKPIYQMIKFGDRDAPVLHLIYNMWNSMIEEVKVVVFKREGKDINVDSSEFFDAIQHVLELRWNKSNTPLHCLAHSLVPKYYSINWLNDGRTIFQRVPPHQDLEVSTRRNLCFQRLFPDPIELRNVLKEYGSFSSGLDSFSQAHVIASRDEEEPISWWANYGSATPHLQSLAFRLLSQPASSSCCERN</sequence>
<name>A0AAW1HX35_SAPOF</name>
<protein>
    <recommendedName>
        <fullName evidence="8">BED-type domain-containing protein</fullName>
    </recommendedName>
</protein>
<keyword evidence="4" id="KW-0862">Zinc</keyword>
<keyword evidence="5" id="KW-0238">DNA-binding</keyword>
<evidence type="ECO:0000256" key="7">
    <source>
        <dbReference type="PROSITE-ProRule" id="PRU00027"/>
    </source>
</evidence>
<evidence type="ECO:0000256" key="2">
    <source>
        <dbReference type="ARBA" id="ARBA00022723"/>
    </source>
</evidence>
<evidence type="ECO:0000259" key="8">
    <source>
        <dbReference type="PROSITE" id="PS50808"/>
    </source>
</evidence>
<dbReference type="AlphaFoldDB" id="A0AAW1HX35"/>
<proteinExistence type="predicted"/>
<evidence type="ECO:0000256" key="4">
    <source>
        <dbReference type="ARBA" id="ARBA00022833"/>
    </source>
</evidence>
<dbReference type="InterPro" id="IPR007021">
    <property type="entry name" value="DUF659"/>
</dbReference>
<evidence type="ECO:0000256" key="6">
    <source>
        <dbReference type="ARBA" id="ARBA00023242"/>
    </source>
</evidence>
<accession>A0AAW1HX35</accession>
<dbReference type="GO" id="GO:0005634">
    <property type="term" value="C:nucleus"/>
    <property type="evidence" value="ECO:0007669"/>
    <property type="project" value="UniProtKB-SubCell"/>
</dbReference>
<dbReference type="GO" id="GO:0008270">
    <property type="term" value="F:zinc ion binding"/>
    <property type="evidence" value="ECO:0007669"/>
    <property type="project" value="UniProtKB-KW"/>
</dbReference>
<dbReference type="EMBL" id="JBDFQZ010000010">
    <property type="protein sequence ID" value="KAK9681436.1"/>
    <property type="molecule type" value="Genomic_DNA"/>
</dbReference>
<dbReference type="PROSITE" id="PS50808">
    <property type="entry name" value="ZF_BED"/>
    <property type="match status" value="1"/>
</dbReference>
<comment type="subcellular location">
    <subcellularLocation>
        <location evidence="1">Nucleus</location>
    </subcellularLocation>
</comment>
<keyword evidence="6" id="KW-0539">Nucleus</keyword>
<dbReference type="InterPro" id="IPR008906">
    <property type="entry name" value="HATC_C_dom"/>
</dbReference>
<dbReference type="PANTHER" id="PTHR32166:SF81">
    <property type="entry name" value="OS06G0658400 PROTEIN"/>
    <property type="match status" value="1"/>
</dbReference>
<keyword evidence="3 7" id="KW-0863">Zinc-finger</keyword>
<keyword evidence="10" id="KW-1185">Reference proteome</keyword>
<dbReference type="Pfam" id="PF04937">
    <property type="entry name" value="DUF659"/>
    <property type="match status" value="1"/>
</dbReference>
<evidence type="ECO:0000313" key="9">
    <source>
        <dbReference type="EMBL" id="KAK9681436.1"/>
    </source>
</evidence>